<evidence type="ECO:0000259" key="1">
    <source>
        <dbReference type="Pfam" id="PF10276"/>
    </source>
</evidence>
<dbReference type="InterPro" id="IPR019401">
    <property type="entry name" value="Znf_CHCC"/>
</dbReference>
<dbReference type="AlphaFoldDB" id="A0A9X3UJQ7"/>
<dbReference type="EMBL" id="JAPJZI010000001">
    <property type="protein sequence ID" value="MDA5398189.1"/>
    <property type="molecule type" value="Genomic_DNA"/>
</dbReference>
<name>A0A9X3UJQ7_9HYPH</name>
<protein>
    <submittedName>
        <fullName evidence="2">Zinc-finger domain-containing protein</fullName>
    </submittedName>
</protein>
<keyword evidence="2" id="KW-0863">Zinc-finger</keyword>
<evidence type="ECO:0000313" key="3">
    <source>
        <dbReference type="Proteomes" id="UP001151234"/>
    </source>
</evidence>
<feature type="domain" description="Zinc finger CHCC-type" evidence="1">
    <location>
        <begin position="23"/>
        <end position="58"/>
    </location>
</feature>
<gene>
    <name evidence="2" type="ORF">OQ273_06335</name>
</gene>
<organism evidence="2 3">
    <name type="scientific">Hoeflea prorocentri</name>
    <dbReference type="NCBI Taxonomy" id="1922333"/>
    <lineage>
        <taxon>Bacteria</taxon>
        <taxon>Pseudomonadati</taxon>
        <taxon>Pseudomonadota</taxon>
        <taxon>Alphaproteobacteria</taxon>
        <taxon>Hyphomicrobiales</taxon>
        <taxon>Rhizobiaceae</taxon>
        <taxon>Hoeflea</taxon>
    </lineage>
</organism>
<proteinExistence type="predicted"/>
<keyword evidence="3" id="KW-1185">Reference proteome</keyword>
<dbReference type="Proteomes" id="UP001151234">
    <property type="component" value="Unassembled WGS sequence"/>
</dbReference>
<keyword evidence="2" id="KW-0862">Zinc</keyword>
<sequence length="81" mass="8995">MAGQPIPHFHNDAGHPSIEVGVREFMCVGANAPFDHPHEFLDMGSDNEIICPYCSTLYRFNSDLEPGETKPNGCKFEVEIS</sequence>
<reference evidence="2" key="1">
    <citation type="submission" date="2022-11" db="EMBL/GenBank/DDBJ databases">
        <title>Draft genome sequence of Hoeflea poritis E7-10 and Hoeflea prorocentri PM5-8, separated from scleractinian coral Porites lutea and marine dinoflagellate.</title>
        <authorList>
            <person name="Zhang G."/>
            <person name="Wei Q."/>
            <person name="Cai L."/>
        </authorList>
    </citation>
    <scope>NUCLEOTIDE SEQUENCE</scope>
    <source>
        <strain evidence="2">PM5-8</strain>
    </source>
</reference>
<dbReference type="Pfam" id="PF10276">
    <property type="entry name" value="zf-CHCC"/>
    <property type="match status" value="1"/>
</dbReference>
<dbReference type="RefSeq" id="WP_267989625.1">
    <property type="nucleotide sequence ID" value="NZ_JAPJZI010000001.1"/>
</dbReference>
<accession>A0A9X3UJQ7</accession>
<dbReference type="GO" id="GO:0008270">
    <property type="term" value="F:zinc ion binding"/>
    <property type="evidence" value="ECO:0007669"/>
    <property type="project" value="UniProtKB-KW"/>
</dbReference>
<keyword evidence="2" id="KW-0479">Metal-binding</keyword>
<comment type="caution">
    <text evidence="2">The sequence shown here is derived from an EMBL/GenBank/DDBJ whole genome shotgun (WGS) entry which is preliminary data.</text>
</comment>
<dbReference type="Gene3D" id="2.60.260.40">
    <property type="entry name" value="q5lls5 like domains"/>
    <property type="match status" value="1"/>
</dbReference>
<evidence type="ECO:0000313" key="2">
    <source>
        <dbReference type="EMBL" id="MDA5398189.1"/>
    </source>
</evidence>